<gene>
    <name evidence="2" type="ORF">FOZ63_002392</name>
</gene>
<dbReference type="EMBL" id="JABANO010009062">
    <property type="protein sequence ID" value="KAF4747513.1"/>
    <property type="molecule type" value="Genomic_DNA"/>
</dbReference>
<evidence type="ECO:0000259" key="1">
    <source>
        <dbReference type="Pfam" id="PF01498"/>
    </source>
</evidence>
<evidence type="ECO:0000313" key="3">
    <source>
        <dbReference type="Proteomes" id="UP000553632"/>
    </source>
</evidence>
<proteinExistence type="predicted"/>
<dbReference type="PANTHER" id="PTHR46068">
    <property type="entry name" value="PROTEIN CBG27172"/>
    <property type="match status" value="1"/>
</dbReference>
<dbReference type="InterPro" id="IPR036397">
    <property type="entry name" value="RNaseH_sf"/>
</dbReference>
<accession>A0A7J6TQL7</accession>
<evidence type="ECO:0000313" key="2">
    <source>
        <dbReference type="EMBL" id="KAF4747513.1"/>
    </source>
</evidence>
<comment type="caution">
    <text evidence="2">The sequence shown here is derived from an EMBL/GenBank/DDBJ whole genome shotgun (WGS) entry which is preliminary data.</text>
</comment>
<dbReference type="GO" id="GO:0003677">
    <property type="term" value="F:DNA binding"/>
    <property type="evidence" value="ECO:0007669"/>
    <property type="project" value="InterPro"/>
</dbReference>
<dbReference type="InterPro" id="IPR009057">
    <property type="entry name" value="Homeodomain-like_sf"/>
</dbReference>
<dbReference type="Pfam" id="PF01498">
    <property type="entry name" value="HTH_Tnp_Tc3_2"/>
    <property type="match status" value="1"/>
</dbReference>
<dbReference type="GO" id="GO:0015074">
    <property type="term" value="P:DNA integration"/>
    <property type="evidence" value="ECO:0007669"/>
    <property type="project" value="InterPro"/>
</dbReference>
<feature type="domain" description="Transposase Tc1-like" evidence="1">
    <location>
        <begin position="73"/>
        <end position="140"/>
    </location>
</feature>
<dbReference type="OMA" id="LPYWEEF"/>
<dbReference type="InterPro" id="IPR010982">
    <property type="entry name" value="Lambda_DNA-bd_dom_sf"/>
</dbReference>
<dbReference type="AlphaFoldDB" id="A0A7J6TQL7"/>
<organism evidence="2 3">
    <name type="scientific">Perkinsus olseni</name>
    <name type="common">Perkinsus atlanticus</name>
    <dbReference type="NCBI Taxonomy" id="32597"/>
    <lineage>
        <taxon>Eukaryota</taxon>
        <taxon>Sar</taxon>
        <taxon>Alveolata</taxon>
        <taxon>Perkinsozoa</taxon>
        <taxon>Perkinsea</taxon>
        <taxon>Perkinsida</taxon>
        <taxon>Perkinsidae</taxon>
        <taxon>Perkinsus</taxon>
    </lineage>
</organism>
<dbReference type="Gene3D" id="1.10.260.40">
    <property type="entry name" value="lambda repressor-like DNA-binding domains"/>
    <property type="match status" value="1"/>
</dbReference>
<sequence>MSKAKNLTSADKARIRAMHVERLPNGRRRFTQKDIARANQVNQATVSKVVNARDDCGPEVKRGAKSKLDDRTRRRISRFFLDNHGSSTRDVVNELGLQVSPETVRRFLRDEGARYVKLKTTPPLTDNHKARRLSFARQHLQGNTDFRNWVWSDEKRFCLDGPLPEDQEQLKTKRAFNGGGVMVWGAIRHDHTVALVEVTVRMNSAAYQEILSNHFLPYWEEFKAEGIVFQ</sequence>
<reference evidence="2 3" key="1">
    <citation type="submission" date="2020-04" db="EMBL/GenBank/DDBJ databases">
        <title>Perkinsus olseni comparative genomics.</title>
        <authorList>
            <person name="Bogema D.R."/>
        </authorList>
    </citation>
    <scope>NUCLEOTIDE SEQUENCE [LARGE SCALE GENOMIC DNA]</scope>
    <source>
        <strain evidence="2 3">ATCC PRA-207</strain>
    </source>
</reference>
<protein>
    <recommendedName>
        <fullName evidence="1">Transposase Tc1-like domain-containing protein</fullName>
    </recommendedName>
</protein>
<dbReference type="SUPFAM" id="SSF46689">
    <property type="entry name" value="Homeodomain-like"/>
    <property type="match status" value="1"/>
</dbReference>
<keyword evidence="3" id="KW-1185">Reference proteome</keyword>
<dbReference type="Proteomes" id="UP000553632">
    <property type="component" value="Unassembled WGS sequence"/>
</dbReference>
<name>A0A7J6TQL7_PEROL</name>
<dbReference type="InterPro" id="IPR002492">
    <property type="entry name" value="Transposase_Tc1-like"/>
</dbReference>
<dbReference type="GO" id="GO:0006313">
    <property type="term" value="P:DNA transposition"/>
    <property type="evidence" value="ECO:0007669"/>
    <property type="project" value="InterPro"/>
</dbReference>
<dbReference type="Gene3D" id="3.30.420.10">
    <property type="entry name" value="Ribonuclease H-like superfamily/Ribonuclease H"/>
    <property type="match status" value="1"/>
</dbReference>
<dbReference type="PANTHER" id="PTHR46068:SF1">
    <property type="entry name" value="TRANSPOSASE IS30-LIKE HTH DOMAIN-CONTAINING PROTEIN"/>
    <property type="match status" value="1"/>
</dbReference>